<dbReference type="AlphaFoldDB" id="A0A402CR98"/>
<dbReference type="EMBL" id="AP025739">
    <property type="protein sequence ID" value="BDI34555.1"/>
    <property type="molecule type" value="Genomic_DNA"/>
</dbReference>
<dbReference type="OrthoDB" id="9815108at2"/>
<dbReference type="SUPFAM" id="SSF48208">
    <property type="entry name" value="Six-hairpin glycosidases"/>
    <property type="match status" value="1"/>
</dbReference>
<accession>A0A402CR98</accession>
<dbReference type="GO" id="GO:0005975">
    <property type="term" value="P:carbohydrate metabolic process"/>
    <property type="evidence" value="ECO:0007669"/>
    <property type="project" value="InterPro"/>
</dbReference>
<dbReference type="Pfam" id="PF17389">
    <property type="entry name" value="Bac_rhamnosid6H"/>
    <property type="match status" value="1"/>
</dbReference>
<dbReference type="Pfam" id="PF17390">
    <property type="entry name" value="Bac_rhamnosid_C"/>
    <property type="match status" value="1"/>
</dbReference>
<name>A0A402CR98_9BACT</name>
<dbReference type="InterPro" id="IPR035398">
    <property type="entry name" value="Bac_rhamnosid_C"/>
</dbReference>
<dbReference type="Gene3D" id="1.50.10.10">
    <property type="match status" value="1"/>
</dbReference>
<dbReference type="Gene3D" id="2.60.420.10">
    <property type="entry name" value="Maltose phosphorylase, domain 3"/>
    <property type="match status" value="1"/>
</dbReference>
<dbReference type="PANTHER" id="PTHR34987">
    <property type="entry name" value="C, PUTATIVE (AFU_ORTHOLOGUE AFUA_3G02880)-RELATED"/>
    <property type="match status" value="1"/>
</dbReference>
<sequence>MEGILDPRRRRFIAPTRIVWISEAGVAGSQNLLSDDLTACTLSPGGDAPAAILLDFGRELHGGVRLDVPNSPAARSVRVRVRFGESVSEAMGETTPDHATHDWEIKAAWFGRTDVGDTGFRFVRIDLLDTDAPLILRQVTAIALEYDLEYQGAFECSDERINEIWRVGARTVHLCMQDHLWDGIKRDRLVWIGDMHPETMVVSAIHGAHPIVPASLDKVRDETPLPEWMNGISSYSLWWIIIQRDWYRYHGDLAYLQQQRAYLLDLLALVESKVDAEGREHLDGGRFLEWPTSVDPTATDAGLQAMTALALRAGAELCVIVGESEAAARANAVAARVEACPTIPTVSKQANALLVLAGLADAEATNAAILARDPDRNLSTFYGYYILQARAQAGDVAGGLDLLRSYWGAMLDLGATAFWEDFHIEWAENATRIDELPQPGKHDIHAEYGDFCYKGLRHSLCHGWAAGPTAWLMEHVLGVTPAAPGFAQVSIKPNLGNLQYARGSVPTPHGLIHVSHTLGIDGGVETVLGLPEGVALAS</sequence>
<dbReference type="InterPro" id="IPR035396">
    <property type="entry name" value="Bac_rhamnosid6H"/>
</dbReference>
<evidence type="ECO:0000313" key="1">
    <source>
        <dbReference type="EMBL" id="BDI34555.1"/>
    </source>
</evidence>
<proteinExistence type="predicted"/>
<gene>
    <name evidence="1" type="ORF">CCAX7_66060</name>
</gene>
<keyword evidence="2" id="KW-1185">Reference proteome</keyword>
<reference evidence="1 2" key="1">
    <citation type="journal article" date="2019" name="Int. J. Syst. Evol. Microbiol.">
        <title>Capsulimonas corticalis gen. nov., sp. nov., an aerobic capsulated bacterium, of a novel bacterial order, Capsulimonadales ord. nov., of the class Armatimonadia of the phylum Armatimonadetes.</title>
        <authorList>
            <person name="Li J."/>
            <person name="Kudo C."/>
            <person name="Tonouchi A."/>
        </authorList>
    </citation>
    <scope>NUCLEOTIDE SEQUENCE [LARGE SCALE GENOMIC DNA]</scope>
    <source>
        <strain evidence="1 2">AX-7</strain>
    </source>
</reference>
<dbReference type="KEGG" id="ccot:CCAX7_66060"/>
<evidence type="ECO:0000313" key="2">
    <source>
        <dbReference type="Proteomes" id="UP000287394"/>
    </source>
</evidence>
<dbReference type="InterPro" id="IPR012341">
    <property type="entry name" value="6hp_glycosidase-like_sf"/>
</dbReference>
<dbReference type="InterPro" id="IPR008928">
    <property type="entry name" value="6-hairpin_glycosidase_sf"/>
</dbReference>
<dbReference type="RefSeq" id="WP_119319907.1">
    <property type="nucleotide sequence ID" value="NZ_AP025739.1"/>
</dbReference>
<dbReference type="Proteomes" id="UP000287394">
    <property type="component" value="Chromosome"/>
</dbReference>
<protein>
    <submittedName>
        <fullName evidence="1">Uncharacterized protein</fullName>
    </submittedName>
</protein>
<dbReference type="PANTHER" id="PTHR34987:SF4">
    <property type="entry name" value="ALPHA-L-RHAMNOSIDASE C-TERMINAL DOMAIN-CONTAINING PROTEIN"/>
    <property type="match status" value="1"/>
</dbReference>
<organism evidence="1 2">
    <name type="scientific">Capsulimonas corticalis</name>
    <dbReference type="NCBI Taxonomy" id="2219043"/>
    <lineage>
        <taxon>Bacteria</taxon>
        <taxon>Bacillati</taxon>
        <taxon>Armatimonadota</taxon>
        <taxon>Armatimonadia</taxon>
        <taxon>Capsulimonadales</taxon>
        <taxon>Capsulimonadaceae</taxon>
        <taxon>Capsulimonas</taxon>
    </lineage>
</organism>